<feature type="transmembrane region" description="Helical" evidence="1">
    <location>
        <begin position="43"/>
        <end position="59"/>
    </location>
</feature>
<dbReference type="InterPro" id="IPR036928">
    <property type="entry name" value="AS_sf"/>
</dbReference>
<dbReference type="Pfam" id="PF01425">
    <property type="entry name" value="Amidase"/>
    <property type="match status" value="1"/>
</dbReference>
<feature type="domain" description="Amidase" evidence="2">
    <location>
        <begin position="127"/>
        <end position="187"/>
    </location>
</feature>
<evidence type="ECO:0000259" key="2">
    <source>
        <dbReference type="Pfam" id="PF01425"/>
    </source>
</evidence>
<dbReference type="Gene3D" id="3.90.1300.10">
    <property type="entry name" value="Amidase signature (AS) domain"/>
    <property type="match status" value="1"/>
</dbReference>
<dbReference type="InterPro" id="IPR023631">
    <property type="entry name" value="Amidase_dom"/>
</dbReference>
<name>A0A0B1TTX8_OESDE</name>
<protein>
    <recommendedName>
        <fullName evidence="2">Amidase domain-containing protein</fullName>
    </recommendedName>
</protein>
<dbReference type="PANTHER" id="PTHR45847">
    <property type="entry name" value="FATTY ACID AMIDE HYDROLASE"/>
    <property type="match status" value="1"/>
</dbReference>
<sequence length="196" mass="22345">MTSGNLILPESLFQNTKILLPCPIRLALESAFDSHTSFPPSKMFYVVITLLIIFITVFLRNRLVRKHRRNDLNAKLARRSKERAINFESARNNAEKIEQGKAEVILSWDFDQLREKLQKGQVSCTDALRAYQRAALSANKQTNCVCMFIEDAIEIAKTLDEQAANPNYKKPLFFGVPVSIKESIRVSLYSAVHIFP</sequence>
<proteinExistence type="predicted"/>
<dbReference type="GO" id="GO:0009062">
    <property type="term" value="P:fatty acid catabolic process"/>
    <property type="evidence" value="ECO:0007669"/>
    <property type="project" value="TreeGrafter"/>
</dbReference>
<reference evidence="3 4" key="1">
    <citation type="submission" date="2014-03" db="EMBL/GenBank/DDBJ databases">
        <title>Draft genome of the hookworm Oesophagostomum dentatum.</title>
        <authorList>
            <person name="Mitreva M."/>
        </authorList>
    </citation>
    <scope>NUCLEOTIDE SEQUENCE [LARGE SCALE GENOMIC DNA]</scope>
    <source>
        <strain evidence="3 4">OD-Hann</strain>
    </source>
</reference>
<evidence type="ECO:0000256" key="1">
    <source>
        <dbReference type="SAM" id="Phobius"/>
    </source>
</evidence>
<dbReference type="SUPFAM" id="SSF75304">
    <property type="entry name" value="Amidase signature (AS) enzymes"/>
    <property type="match status" value="1"/>
</dbReference>
<dbReference type="GO" id="GO:0017064">
    <property type="term" value="F:fatty acid amide hydrolase activity"/>
    <property type="evidence" value="ECO:0007669"/>
    <property type="project" value="TreeGrafter"/>
</dbReference>
<keyword evidence="1" id="KW-1133">Transmembrane helix</keyword>
<dbReference type="GO" id="GO:0004040">
    <property type="term" value="F:amidase activity"/>
    <property type="evidence" value="ECO:0007669"/>
    <property type="project" value="TreeGrafter"/>
</dbReference>
<evidence type="ECO:0000313" key="4">
    <source>
        <dbReference type="Proteomes" id="UP000053660"/>
    </source>
</evidence>
<dbReference type="OrthoDB" id="6428749at2759"/>
<keyword evidence="1" id="KW-0812">Transmembrane</keyword>
<evidence type="ECO:0000313" key="3">
    <source>
        <dbReference type="EMBL" id="KHJ99292.1"/>
    </source>
</evidence>
<dbReference type="AlphaFoldDB" id="A0A0B1TTX8"/>
<keyword evidence="1" id="KW-0472">Membrane</keyword>
<dbReference type="PANTHER" id="PTHR45847:SF7">
    <property type="entry name" value="AMIDASE DOMAIN-CONTAINING PROTEIN"/>
    <property type="match status" value="1"/>
</dbReference>
<dbReference type="InterPro" id="IPR052096">
    <property type="entry name" value="Endocannabinoid_amidase"/>
</dbReference>
<organism evidence="3 4">
    <name type="scientific">Oesophagostomum dentatum</name>
    <name type="common">Nodular worm</name>
    <dbReference type="NCBI Taxonomy" id="61180"/>
    <lineage>
        <taxon>Eukaryota</taxon>
        <taxon>Metazoa</taxon>
        <taxon>Ecdysozoa</taxon>
        <taxon>Nematoda</taxon>
        <taxon>Chromadorea</taxon>
        <taxon>Rhabditida</taxon>
        <taxon>Rhabditina</taxon>
        <taxon>Rhabditomorpha</taxon>
        <taxon>Strongyloidea</taxon>
        <taxon>Strongylidae</taxon>
        <taxon>Oesophagostomum</taxon>
    </lineage>
</organism>
<gene>
    <name evidence="3" type="ORF">OESDEN_00717</name>
</gene>
<dbReference type="Proteomes" id="UP000053660">
    <property type="component" value="Unassembled WGS sequence"/>
</dbReference>
<dbReference type="EMBL" id="KN549228">
    <property type="protein sequence ID" value="KHJ99292.1"/>
    <property type="molecule type" value="Genomic_DNA"/>
</dbReference>
<keyword evidence="4" id="KW-1185">Reference proteome</keyword>
<accession>A0A0B1TTX8</accession>